<keyword evidence="2" id="KW-1185">Reference proteome</keyword>
<dbReference type="EMBL" id="JAPHNI010000265">
    <property type="protein sequence ID" value="KAJ8113260.1"/>
    <property type="molecule type" value="Genomic_DNA"/>
</dbReference>
<proteinExistence type="predicted"/>
<evidence type="ECO:0000313" key="1">
    <source>
        <dbReference type="EMBL" id="KAJ8113260.1"/>
    </source>
</evidence>
<dbReference type="Proteomes" id="UP001153331">
    <property type="component" value="Unassembled WGS sequence"/>
</dbReference>
<comment type="caution">
    <text evidence="1">The sequence shown here is derived from an EMBL/GenBank/DDBJ whole genome shotgun (WGS) entry which is preliminary data.</text>
</comment>
<reference evidence="1" key="1">
    <citation type="submission" date="2022-11" db="EMBL/GenBank/DDBJ databases">
        <title>Genome Sequence of Boeremia exigua.</title>
        <authorList>
            <person name="Buettner E."/>
        </authorList>
    </citation>
    <scope>NUCLEOTIDE SEQUENCE</scope>
    <source>
        <strain evidence="1">CU02</strain>
    </source>
</reference>
<name>A0ACC2IDL3_9PLEO</name>
<protein>
    <submittedName>
        <fullName evidence="1">Uncharacterized protein</fullName>
    </submittedName>
</protein>
<sequence length="129" mass="14180">MKFTLPTAVIALALSASNAAAASIEILATTGPGMIPYSTTTHIGNDGRHTGFGYFTDGCKKNKDADIEQICIDSDERRAHVTYTSGYKRCFKQTSTWSELCGGDEKDICFAGVCNRCWEWTFTEANCDW</sequence>
<evidence type="ECO:0000313" key="2">
    <source>
        <dbReference type="Proteomes" id="UP001153331"/>
    </source>
</evidence>
<organism evidence="1 2">
    <name type="scientific">Boeremia exigua</name>
    <dbReference type="NCBI Taxonomy" id="749465"/>
    <lineage>
        <taxon>Eukaryota</taxon>
        <taxon>Fungi</taxon>
        <taxon>Dikarya</taxon>
        <taxon>Ascomycota</taxon>
        <taxon>Pezizomycotina</taxon>
        <taxon>Dothideomycetes</taxon>
        <taxon>Pleosporomycetidae</taxon>
        <taxon>Pleosporales</taxon>
        <taxon>Pleosporineae</taxon>
        <taxon>Didymellaceae</taxon>
        <taxon>Boeremia</taxon>
    </lineage>
</organism>
<accession>A0ACC2IDL3</accession>
<gene>
    <name evidence="1" type="ORF">OPT61_g4580</name>
</gene>